<dbReference type="Pfam" id="PF01753">
    <property type="entry name" value="zf-MYND"/>
    <property type="match status" value="1"/>
</dbReference>
<keyword evidence="2 4" id="KW-0863">Zinc-finger</keyword>
<dbReference type="InterPro" id="IPR046341">
    <property type="entry name" value="SET_dom_sf"/>
</dbReference>
<proteinExistence type="predicted"/>
<evidence type="ECO:0000259" key="5">
    <source>
        <dbReference type="PROSITE" id="PS50280"/>
    </source>
</evidence>
<dbReference type="Proteomes" id="UP000324800">
    <property type="component" value="Unassembled WGS sequence"/>
</dbReference>
<dbReference type="SUPFAM" id="SSF82199">
    <property type="entry name" value="SET domain"/>
    <property type="match status" value="1"/>
</dbReference>
<evidence type="ECO:0000256" key="4">
    <source>
        <dbReference type="PROSITE-ProRule" id="PRU00134"/>
    </source>
</evidence>
<dbReference type="SUPFAM" id="SSF144232">
    <property type="entry name" value="HIT/MYND zinc finger-like"/>
    <property type="match status" value="1"/>
</dbReference>
<dbReference type="CDD" id="cd20071">
    <property type="entry name" value="SET_SMYD"/>
    <property type="match status" value="1"/>
</dbReference>
<dbReference type="EMBL" id="SNRW01000021">
    <property type="protein sequence ID" value="KAA6404196.1"/>
    <property type="molecule type" value="Genomic_DNA"/>
</dbReference>
<dbReference type="InterPro" id="IPR050869">
    <property type="entry name" value="H3K4_H4K5_MeTrfase"/>
</dbReference>
<dbReference type="InterPro" id="IPR002893">
    <property type="entry name" value="Znf_MYND"/>
</dbReference>
<dbReference type="GO" id="GO:0005634">
    <property type="term" value="C:nucleus"/>
    <property type="evidence" value="ECO:0007669"/>
    <property type="project" value="TreeGrafter"/>
</dbReference>
<keyword evidence="1" id="KW-0479">Metal-binding</keyword>
<gene>
    <name evidence="7" type="ORF">EZS28_000279</name>
</gene>
<name>A0A5J4XBK9_9EUKA</name>
<dbReference type="Pfam" id="PF00856">
    <property type="entry name" value="SET"/>
    <property type="match status" value="1"/>
</dbReference>
<evidence type="ECO:0000259" key="6">
    <source>
        <dbReference type="PROSITE" id="PS50865"/>
    </source>
</evidence>
<accession>A0A5J4XBK9</accession>
<dbReference type="PANTHER" id="PTHR12197:SF251">
    <property type="entry name" value="EG:BACR7C10.4 PROTEIN"/>
    <property type="match status" value="1"/>
</dbReference>
<dbReference type="PROSITE" id="PS50865">
    <property type="entry name" value="ZF_MYND_2"/>
    <property type="match status" value="1"/>
</dbReference>
<dbReference type="PROSITE" id="PS50280">
    <property type="entry name" value="SET"/>
    <property type="match status" value="1"/>
</dbReference>
<evidence type="ECO:0008006" key="9">
    <source>
        <dbReference type="Google" id="ProtNLM"/>
    </source>
</evidence>
<reference evidence="7 8" key="1">
    <citation type="submission" date="2019-03" db="EMBL/GenBank/DDBJ databases">
        <title>Single cell metagenomics reveals metabolic interactions within the superorganism composed of flagellate Streblomastix strix and complex community of Bacteroidetes bacteria on its surface.</title>
        <authorList>
            <person name="Treitli S.C."/>
            <person name="Kolisko M."/>
            <person name="Husnik F."/>
            <person name="Keeling P."/>
            <person name="Hampl V."/>
        </authorList>
    </citation>
    <scope>NUCLEOTIDE SEQUENCE [LARGE SCALE GENOMIC DNA]</scope>
    <source>
        <strain evidence="7">ST1C</strain>
    </source>
</reference>
<dbReference type="Gene3D" id="6.10.140.2220">
    <property type="match status" value="1"/>
</dbReference>
<feature type="domain" description="SET" evidence="5">
    <location>
        <begin position="4"/>
        <end position="296"/>
    </location>
</feature>
<keyword evidence="3" id="KW-0862">Zinc</keyword>
<dbReference type="AlphaFoldDB" id="A0A5J4XBK9"/>
<evidence type="ECO:0000313" key="7">
    <source>
        <dbReference type="EMBL" id="KAA6404196.1"/>
    </source>
</evidence>
<dbReference type="Gene3D" id="2.170.270.10">
    <property type="entry name" value="SET domain"/>
    <property type="match status" value="1"/>
</dbReference>
<evidence type="ECO:0000256" key="1">
    <source>
        <dbReference type="ARBA" id="ARBA00022723"/>
    </source>
</evidence>
<evidence type="ECO:0000256" key="2">
    <source>
        <dbReference type="ARBA" id="ARBA00022771"/>
    </source>
</evidence>
<protein>
    <recommendedName>
        <fullName evidence="9">SET domain-containing protein</fullName>
    </recommendedName>
</protein>
<dbReference type="InterPro" id="IPR001214">
    <property type="entry name" value="SET_dom"/>
</dbReference>
<dbReference type="PROSITE" id="PS01360">
    <property type="entry name" value="ZF_MYND_1"/>
    <property type="match status" value="1"/>
</dbReference>
<dbReference type="GO" id="GO:0008270">
    <property type="term" value="F:zinc ion binding"/>
    <property type="evidence" value="ECO:0007669"/>
    <property type="project" value="UniProtKB-KW"/>
</dbReference>
<evidence type="ECO:0000256" key="3">
    <source>
        <dbReference type="ARBA" id="ARBA00022833"/>
    </source>
</evidence>
<dbReference type="OrthoDB" id="5945798at2759"/>
<sequence length="404" mass="46603">MSTESIEFFNIEWSNKYDGFNAIAAKDLKPGDVIIHEHQFAQQILSQFQGQMCEICYKEVKEGFAMKWCARCKQAFYCSKQCQIKHWNLIHKFECKVFEKAEPGLLMQTIRISFRVYLRTMNMIMNENKQKDQNSMEAKQFKVSKNILDRGKPTETQIENMNSSPLPRKHIHTSNDFLSLLSHLDKASHQNKIGLQFVSSRLLQLLGINPSSPARYYQNANAVVEASEIIAKVINNFENCTCKETQDHYIAIFPRLALINHSCYPNVKHTYCTDGSALAIATKEIKKGESLFVSYVGLKYPFSIRQKKLLHWHFSCDCERCIKNIEGQLILKEMEENKKKVGQDGQTISIYNDYKFPSDMYGDALYSYIVSIFNPLEQLVQGSISKRKGQGFKATRIGSRFLNL</sequence>
<comment type="caution">
    <text evidence="7">The sequence shown here is derived from an EMBL/GenBank/DDBJ whole genome shotgun (WGS) entry which is preliminary data.</text>
</comment>
<organism evidence="7 8">
    <name type="scientific">Streblomastix strix</name>
    <dbReference type="NCBI Taxonomy" id="222440"/>
    <lineage>
        <taxon>Eukaryota</taxon>
        <taxon>Metamonada</taxon>
        <taxon>Preaxostyla</taxon>
        <taxon>Oxymonadida</taxon>
        <taxon>Streblomastigidae</taxon>
        <taxon>Streblomastix</taxon>
    </lineage>
</organism>
<evidence type="ECO:0000313" key="8">
    <source>
        <dbReference type="Proteomes" id="UP000324800"/>
    </source>
</evidence>
<dbReference type="PANTHER" id="PTHR12197">
    <property type="entry name" value="HISTONE-LYSINE N-METHYLTRANSFERASE SMYD"/>
    <property type="match status" value="1"/>
</dbReference>
<feature type="domain" description="MYND-type" evidence="6">
    <location>
        <begin position="53"/>
        <end position="95"/>
    </location>
</feature>